<dbReference type="Pfam" id="PF03372">
    <property type="entry name" value="Exo_endo_phos"/>
    <property type="match status" value="1"/>
</dbReference>
<sequence>MDRTSILIWNVRGLNDKGRRDNLRKMVNASKPAVICLQETKLAHVTERDVVSFLGRDFSQFVFLPAQQTRGGILIAWRDGSFSVDHHFVNQYSVSVLLSSKDDPSWWLTGVYGPQHDADKISFLEELREVRAGCPGPWMLAGDFNMIYSSEDKNNDNINRAMMGRFRRFVNDLELKEIPLLGRRYTWSNERESPTLVKLDRVLCTNDWEDIYPESLLQSQATEMSDHCPLILGLKEGILGKRRFHFESFWPNLPGFHEAVLHSWEEPVQPCCCLERISIKLKRLTRALQSWSQKQTGNIKEQLALARHILHHLEMARDHRLLSDDEDWLRRKLKSHCLALASLERTIARLRSRVRYLKDGDANTSFFHKQARFRKYKNYISKLKTEDHVVTTQQEKHQILFDFLMEF</sequence>
<keyword evidence="3" id="KW-1185">Reference proteome</keyword>
<proteinExistence type="predicted"/>
<organism evidence="2 3">
    <name type="scientific">Panicum virgatum</name>
    <name type="common">Blackwell switchgrass</name>
    <dbReference type="NCBI Taxonomy" id="38727"/>
    <lineage>
        <taxon>Eukaryota</taxon>
        <taxon>Viridiplantae</taxon>
        <taxon>Streptophyta</taxon>
        <taxon>Embryophyta</taxon>
        <taxon>Tracheophyta</taxon>
        <taxon>Spermatophyta</taxon>
        <taxon>Magnoliopsida</taxon>
        <taxon>Liliopsida</taxon>
        <taxon>Poales</taxon>
        <taxon>Poaceae</taxon>
        <taxon>PACMAD clade</taxon>
        <taxon>Panicoideae</taxon>
        <taxon>Panicodae</taxon>
        <taxon>Paniceae</taxon>
        <taxon>Panicinae</taxon>
        <taxon>Panicum</taxon>
        <taxon>Panicum sect. Hiantes</taxon>
    </lineage>
</organism>
<comment type="caution">
    <text evidence="2">The sequence shown here is derived from an EMBL/GenBank/DDBJ whole genome shotgun (WGS) entry which is preliminary data.</text>
</comment>
<dbReference type="InterPro" id="IPR036691">
    <property type="entry name" value="Endo/exonu/phosph_ase_sf"/>
</dbReference>
<feature type="domain" description="Endonuclease/exonuclease/phosphatase" evidence="1">
    <location>
        <begin position="9"/>
        <end position="227"/>
    </location>
</feature>
<dbReference type="Gene3D" id="3.60.10.10">
    <property type="entry name" value="Endonuclease/exonuclease/phosphatase"/>
    <property type="match status" value="1"/>
</dbReference>
<dbReference type="PANTHER" id="PTHR33710:SF48">
    <property type="entry name" value="OS02G0307075 PROTEIN"/>
    <property type="match status" value="1"/>
</dbReference>
<name>A0A8T0MI05_PANVG</name>
<dbReference type="SUPFAM" id="SSF56219">
    <property type="entry name" value="DNase I-like"/>
    <property type="match status" value="1"/>
</dbReference>
<evidence type="ECO:0000259" key="1">
    <source>
        <dbReference type="Pfam" id="PF03372"/>
    </source>
</evidence>
<accession>A0A8T0MI05</accession>
<dbReference type="Proteomes" id="UP000823388">
    <property type="component" value="Chromosome 9N"/>
</dbReference>
<evidence type="ECO:0000313" key="3">
    <source>
        <dbReference type="Proteomes" id="UP000823388"/>
    </source>
</evidence>
<dbReference type="InterPro" id="IPR005135">
    <property type="entry name" value="Endo/exonuclease/phosphatase"/>
</dbReference>
<reference evidence="2" key="1">
    <citation type="submission" date="2020-05" db="EMBL/GenBank/DDBJ databases">
        <title>WGS assembly of Panicum virgatum.</title>
        <authorList>
            <person name="Lovell J.T."/>
            <person name="Jenkins J."/>
            <person name="Shu S."/>
            <person name="Juenger T.E."/>
            <person name="Schmutz J."/>
        </authorList>
    </citation>
    <scope>NUCLEOTIDE SEQUENCE</scope>
    <source>
        <strain evidence="2">AP13</strain>
    </source>
</reference>
<dbReference type="PANTHER" id="PTHR33710">
    <property type="entry name" value="BNAC02G09200D PROTEIN"/>
    <property type="match status" value="1"/>
</dbReference>
<gene>
    <name evidence="2" type="ORF">PVAP13_9NG130373</name>
</gene>
<dbReference type="AlphaFoldDB" id="A0A8T0MI05"/>
<protein>
    <recommendedName>
        <fullName evidence="1">Endonuclease/exonuclease/phosphatase domain-containing protein</fullName>
    </recommendedName>
</protein>
<dbReference type="GO" id="GO:0003824">
    <property type="term" value="F:catalytic activity"/>
    <property type="evidence" value="ECO:0007669"/>
    <property type="project" value="InterPro"/>
</dbReference>
<dbReference type="EMBL" id="CM029054">
    <property type="protein sequence ID" value="KAG2535712.1"/>
    <property type="molecule type" value="Genomic_DNA"/>
</dbReference>
<evidence type="ECO:0000313" key="2">
    <source>
        <dbReference type="EMBL" id="KAG2535712.1"/>
    </source>
</evidence>